<dbReference type="Pfam" id="PF00931">
    <property type="entry name" value="NB-ARC"/>
    <property type="match status" value="1"/>
</dbReference>
<dbReference type="GO" id="GO:0043531">
    <property type="term" value="F:ADP binding"/>
    <property type="evidence" value="ECO:0007669"/>
    <property type="project" value="InterPro"/>
</dbReference>
<dbReference type="Proteomes" id="UP000325081">
    <property type="component" value="Unassembled WGS sequence"/>
</dbReference>
<evidence type="ECO:0000256" key="1">
    <source>
        <dbReference type="ARBA" id="ARBA00002074"/>
    </source>
</evidence>
<dbReference type="AlphaFoldDB" id="A0A5A7R7V9"/>
<dbReference type="SUPFAM" id="SSF52058">
    <property type="entry name" value="L domain-like"/>
    <property type="match status" value="1"/>
</dbReference>
<dbReference type="FunFam" id="1.10.10.10:FF:000322">
    <property type="entry name" value="Probable disease resistance protein At1g63360"/>
    <property type="match status" value="1"/>
</dbReference>
<evidence type="ECO:0000313" key="13">
    <source>
        <dbReference type="EMBL" id="GER53508.1"/>
    </source>
</evidence>
<organism evidence="13 14">
    <name type="scientific">Striga asiatica</name>
    <name type="common">Asiatic witchweed</name>
    <name type="synonym">Buchnera asiatica</name>
    <dbReference type="NCBI Taxonomy" id="4170"/>
    <lineage>
        <taxon>Eukaryota</taxon>
        <taxon>Viridiplantae</taxon>
        <taxon>Streptophyta</taxon>
        <taxon>Embryophyta</taxon>
        <taxon>Tracheophyta</taxon>
        <taxon>Spermatophyta</taxon>
        <taxon>Magnoliopsida</taxon>
        <taxon>eudicotyledons</taxon>
        <taxon>Gunneridae</taxon>
        <taxon>Pentapetalae</taxon>
        <taxon>asterids</taxon>
        <taxon>lamiids</taxon>
        <taxon>Lamiales</taxon>
        <taxon>Orobanchaceae</taxon>
        <taxon>Buchnereae</taxon>
        <taxon>Striga</taxon>
    </lineage>
</organism>
<keyword evidence="4" id="KW-0963">Cytoplasm</keyword>
<dbReference type="Gene3D" id="1.10.10.10">
    <property type="entry name" value="Winged helix-like DNA-binding domain superfamily/Winged helix DNA-binding domain"/>
    <property type="match status" value="1"/>
</dbReference>
<dbReference type="InterPro" id="IPR058922">
    <property type="entry name" value="WHD_DRP"/>
</dbReference>
<evidence type="ECO:0000256" key="3">
    <source>
        <dbReference type="ARBA" id="ARBA00008894"/>
    </source>
</evidence>
<dbReference type="Gene3D" id="3.80.10.10">
    <property type="entry name" value="Ribonuclease Inhibitor"/>
    <property type="match status" value="1"/>
</dbReference>
<dbReference type="Gene3D" id="3.40.50.300">
    <property type="entry name" value="P-loop containing nucleotide triphosphate hydrolases"/>
    <property type="match status" value="1"/>
</dbReference>
<keyword evidence="7" id="KW-0677">Repeat</keyword>
<comment type="caution">
    <text evidence="13">The sequence shown here is derived from an EMBL/GenBank/DDBJ whole genome shotgun (WGS) entry which is preliminary data.</text>
</comment>
<keyword evidence="8" id="KW-0547">Nucleotide-binding</keyword>
<feature type="domain" description="NB-ARC" evidence="11">
    <location>
        <begin position="266"/>
        <end position="436"/>
    </location>
</feature>
<evidence type="ECO:0000256" key="2">
    <source>
        <dbReference type="ARBA" id="ARBA00004496"/>
    </source>
</evidence>
<dbReference type="Gene3D" id="1.10.8.430">
    <property type="entry name" value="Helical domain of apoptotic protease-activating factors"/>
    <property type="match status" value="1"/>
</dbReference>
<evidence type="ECO:0000313" key="14">
    <source>
        <dbReference type="Proteomes" id="UP000325081"/>
    </source>
</evidence>
<comment type="function">
    <text evidence="1">Confers resistance to late blight (Phytophthora infestans) races carrying the avirulence gene Avr1. Resistance proteins guard the plant against pathogens that contain an appropriate avirulence protein via an indirect interaction with this avirulence protein. That triggers a defense system including the hypersensitive response, which restricts the pathogen growth.</text>
</comment>
<comment type="subcellular location">
    <subcellularLocation>
        <location evidence="2">Cytoplasm</location>
    </subcellularLocation>
</comment>
<accession>A0A5A7R7V9</accession>
<name>A0A5A7R7V9_STRAF</name>
<keyword evidence="6" id="KW-0381">Hypersensitive response</keyword>
<evidence type="ECO:0000256" key="9">
    <source>
        <dbReference type="ARBA" id="ARBA00022821"/>
    </source>
</evidence>
<comment type="similarity">
    <text evidence="3">Belongs to the disease resistance NB-LRR family.</text>
</comment>
<keyword evidence="9" id="KW-0611">Plant defense</keyword>
<dbReference type="PANTHER" id="PTHR23155:SF1152">
    <property type="entry name" value="AAA+ ATPASE DOMAIN-CONTAINING PROTEIN"/>
    <property type="match status" value="1"/>
</dbReference>
<keyword evidence="10" id="KW-0067">ATP-binding</keyword>
<keyword evidence="14" id="KW-1185">Reference proteome</keyword>
<evidence type="ECO:0000256" key="7">
    <source>
        <dbReference type="ARBA" id="ARBA00022737"/>
    </source>
</evidence>
<evidence type="ECO:0000256" key="6">
    <source>
        <dbReference type="ARBA" id="ARBA00022667"/>
    </source>
</evidence>
<protein>
    <submittedName>
        <fullName evidence="13">Disease resistance protein RX6</fullName>
    </submittedName>
</protein>
<dbReference type="PANTHER" id="PTHR23155">
    <property type="entry name" value="DISEASE RESISTANCE PROTEIN RP"/>
    <property type="match status" value="1"/>
</dbReference>
<evidence type="ECO:0000256" key="5">
    <source>
        <dbReference type="ARBA" id="ARBA00022614"/>
    </source>
</evidence>
<evidence type="ECO:0000256" key="4">
    <source>
        <dbReference type="ARBA" id="ARBA00022490"/>
    </source>
</evidence>
<dbReference type="InterPro" id="IPR002182">
    <property type="entry name" value="NB-ARC"/>
</dbReference>
<dbReference type="Pfam" id="PF23559">
    <property type="entry name" value="WHD_DRP"/>
    <property type="match status" value="1"/>
</dbReference>
<dbReference type="PRINTS" id="PR00364">
    <property type="entry name" value="DISEASERSIST"/>
</dbReference>
<dbReference type="GO" id="GO:0009626">
    <property type="term" value="P:plant-type hypersensitive response"/>
    <property type="evidence" value="ECO:0007669"/>
    <property type="project" value="UniProtKB-KW"/>
</dbReference>
<evidence type="ECO:0000259" key="12">
    <source>
        <dbReference type="Pfam" id="PF23559"/>
    </source>
</evidence>
<dbReference type="InterPro" id="IPR036388">
    <property type="entry name" value="WH-like_DNA-bd_sf"/>
</dbReference>
<dbReference type="OrthoDB" id="909160at2759"/>
<dbReference type="Gene3D" id="1.20.5.4130">
    <property type="match status" value="1"/>
</dbReference>
<dbReference type="InterPro" id="IPR044974">
    <property type="entry name" value="Disease_R_plants"/>
</dbReference>
<dbReference type="GO" id="GO:0005737">
    <property type="term" value="C:cytoplasm"/>
    <property type="evidence" value="ECO:0007669"/>
    <property type="project" value="UniProtKB-SubCell"/>
</dbReference>
<feature type="domain" description="Disease resistance protein winged helix" evidence="12">
    <location>
        <begin position="522"/>
        <end position="593"/>
    </location>
</feature>
<reference evidence="14" key="1">
    <citation type="journal article" date="2019" name="Curr. Biol.">
        <title>Genome Sequence of Striga asiatica Provides Insight into the Evolution of Plant Parasitism.</title>
        <authorList>
            <person name="Yoshida S."/>
            <person name="Kim S."/>
            <person name="Wafula E.K."/>
            <person name="Tanskanen J."/>
            <person name="Kim Y.M."/>
            <person name="Honaas L."/>
            <person name="Yang Z."/>
            <person name="Spallek T."/>
            <person name="Conn C.E."/>
            <person name="Ichihashi Y."/>
            <person name="Cheong K."/>
            <person name="Cui S."/>
            <person name="Der J.P."/>
            <person name="Gundlach H."/>
            <person name="Jiao Y."/>
            <person name="Hori C."/>
            <person name="Ishida J.K."/>
            <person name="Kasahara H."/>
            <person name="Kiba T."/>
            <person name="Kim M.S."/>
            <person name="Koo N."/>
            <person name="Laohavisit A."/>
            <person name="Lee Y.H."/>
            <person name="Lumba S."/>
            <person name="McCourt P."/>
            <person name="Mortimer J.C."/>
            <person name="Mutuku J.M."/>
            <person name="Nomura T."/>
            <person name="Sasaki-Sekimoto Y."/>
            <person name="Seto Y."/>
            <person name="Wang Y."/>
            <person name="Wakatake T."/>
            <person name="Sakakibara H."/>
            <person name="Demura T."/>
            <person name="Yamaguchi S."/>
            <person name="Yoneyama K."/>
            <person name="Manabe R.I."/>
            <person name="Nelson D.C."/>
            <person name="Schulman A.H."/>
            <person name="Timko M.P."/>
            <person name="dePamphilis C.W."/>
            <person name="Choi D."/>
            <person name="Shirasu K."/>
        </authorList>
    </citation>
    <scope>NUCLEOTIDE SEQUENCE [LARGE SCALE GENOMIC DNA]</scope>
    <source>
        <strain evidence="14">cv. UVA1</strain>
    </source>
</reference>
<dbReference type="FunFam" id="3.40.50.300:FF:001091">
    <property type="entry name" value="Probable disease resistance protein At1g61300"/>
    <property type="match status" value="1"/>
</dbReference>
<dbReference type="GO" id="GO:0005524">
    <property type="term" value="F:ATP binding"/>
    <property type="evidence" value="ECO:0007669"/>
    <property type="project" value="UniProtKB-KW"/>
</dbReference>
<dbReference type="EMBL" id="BKCP01010626">
    <property type="protein sequence ID" value="GER53508.1"/>
    <property type="molecule type" value="Genomic_DNA"/>
</dbReference>
<evidence type="ECO:0000256" key="8">
    <source>
        <dbReference type="ARBA" id="ARBA00022741"/>
    </source>
</evidence>
<keyword evidence="5" id="KW-0433">Leucine-rich repeat</keyword>
<gene>
    <name evidence="13" type="ORF">STAS_31034</name>
</gene>
<proteinExistence type="inferred from homology"/>
<dbReference type="InterPro" id="IPR042197">
    <property type="entry name" value="Apaf_helical"/>
</dbReference>
<evidence type="ECO:0000256" key="10">
    <source>
        <dbReference type="ARBA" id="ARBA00022840"/>
    </source>
</evidence>
<dbReference type="InterPro" id="IPR032675">
    <property type="entry name" value="LRR_dom_sf"/>
</dbReference>
<evidence type="ECO:0000259" key="11">
    <source>
        <dbReference type="Pfam" id="PF00931"/>
    </source>
</evidence>
<dbReference type="SUPFAM" id="SSF52540">
    <property type="entry name" value="P-loop containing nucleoside triphosphate hydrolases"/>
    <property type="match status" value="1"/>
</dbReference>
<dbReference type="GO" id="GO:0051607">
    <property type="term" value="P:defense response to virus"/>
    <property type="evidence" value="ECO:0007669"/>
    <property type="project" value="UniProtKB-ARBA"/>
</dbReference>
<dbReference type="InterPro" id="IPR027417">
    <property type="entry name" value="P-loop_NTPase"/>
</dbReference>
<sequence>MAAAYAALRSLEQTIDQIQSHPRPPISLDKTKTKSLTEIIIFLLHFLEKYSLVGSQEADVLEARMADTAYAAEDLIESHIVNQIQALSGNLHYDSDWSSESSSEDLKKVTDEMELIKTVGGDGVGGSLSGSSSLGLNNQIQARAENLNSNDDVSSEDLQKATDEMELIKNVDGDDVGGSLRGSPSMGLNNKIQAGAANLSSNVDLLYEGLQKVTEEMELIKNDVTEIQIQKLGIRKFSSPATGGSFRGSPSSLGHTVTSVVGCDDVMFAVMDKLTSQHSSQIIAIVGMGGIGKTTLAKSIYVNLLIVQHFDLRCWATISQDYDSKEILFEILNSCMKTQDSRENLRILSEDELGEKLHKTLYGRRYLVVMDDMWNIEAWNKVRFYFPDNGEGSRIMITTRLSDLASELTGSCGLQKMSFLNDVSSWNLFCKTVFGEDGSCPPKLEEMGQRITKSCKGLPLSIKVIGGLLSQHKESHEYWEYVIGNFNAVLNSEDDKLCSKILSLSYMELPMHLKPCFLYMAVFREDGVIPKSKLIKLWVAERFLKPITGKIMEMVAEEYLGDLLNRNLILAHKMGITGSIKSFKIHDLLRDLCIKEAEKNKFMCIRREDDPRIPQDFQSQRRIGFHPSMSSQFNTEIGPLQSSSLRSLLWDCQKVSVRLSNLSFKLLRVIMMMSPASYMHLVMKRITWPANSRLLYVVNSFFSTSPFSAYHPWNLQILALRCECDTEIDIWKMPQLRHVKSDNGLRLPDPTPQHEEGGDLLVILENLQTLKTVVNFKCSEDVVKRIPNIKKLALQYSVPHREDYCLNNLCHLQKLETLHCKYYFETQDSSEWLLRSWFLQSSSKSLLRSWFPEIRQSEPDWGLSFPNSLRKLTLEGIQMSWEKVGEKIGLLPHLQVLILWRCSLEREWETVEGQFSRLKYLRIVSCDDLIQWRTYSTHFPCLVKLVLLSLDNLEEIPREIGDITTLESIEVTFCKHSVLASAEEILTEQHELGNESLRLFVDTLPWPRPSAEEILEKESFRFNSFIPI</sequence>